<dbReference type="PANTHER" id="PTHR24421:SF58">
    <property type="entry name" value="SIGNAL TRANSDUCTION HISTIDINE-PROTEIN KINASE_PHOSPHATASE UHPB"/>
    <property type="match status" value="1"/>
</dbReference>
<name>A0A3D8K2C3_9BURK</name>
<reference evidence="7 8" key="1">
    <citation type="submission" date="2018-08" db="EMBL/GenBank/DDBJ databases">
        <title>Paraburkholderia sp. DHOM06 isolated from forest soil.</title>
        <authorList>
            <person name="Gao Z.-H."/>
            <person name="Qiu L.-H."/>
        </authorList>
    </citation>
    <scope>NUCLEOTIDE SEQUENCE [LARGE SCALE GENOMIC DNA]</scope>
    <source>
        <strain evidence="7 8">DHOM06</strain>
    </source>
</reference>
<evidence type="ECO:0000259" key="4">
    <source>
        <dbReference type="PROSITE" id="PS50109"/>
    </source>
</evidence>
<dbReference type="Pfam" id="PF08673">
    <property type="entry name" value="RsbU_N"/>
    <property type="match status" value="1"/>
</dbReference>
<dbReference type="InterPro" id="IPR011712">
    <property type="entry name" value="Sig_transdc_His_kin_sub3_dim/P"/>
</dbReference>
<dbReference type="PROSITE" id="PS50113">
    <property type="entry name" value="PAC"/>
    <property type="match status" value="1"/>
</dbReference>
<dbReference type="InterPro" id="IPR035965">
    <property type="entry name" value="PAS-like_dom_sf"/>
</dbReference>
<evidence type="ECO:0000313" key="8">
    <source>
        <dbReference type="Proteomes" id="UP000256838"/>
    </source>
</evidence>
<dbReference type="SMART" id="SM00387">
    <property type="entry name" value="HATPase_c"/>
    <property type="match status" value="1"/>
</dbReference>
<protein>
    <submittedName>
        <fullName evidence="7">PAS domain S-box protein</fullName>
    </submittedName>
</protein>
<dbReference type="CDD" id="cd00130">
    <property type="entry name" value="PAS"/>
    <property type="match status" value="1"/>
</dbReference>
<keyword evidence="1" id="KW-0808">Transferase</keyword>
<dbReference type="InterPro" id="IPR000700">
    <property type="entry name" value="PAS-assoc_C"/>
</dbReference>
<dbReference type="GO" id="GO:0000155">
    <property type="term" value="F:phosphorelay sensor kinase activity"/>
    <property type="evidence" value="ECO:0007669"/>
    <property type="project" value="InterPro"/>
</dbReference>
<proteinExistence type="predicted"/>
<dbReference type="Pfam" id="PF02518">
    <property type="entry name" value="HATPase_c"/>
    <property type="match status" value="1"/>
</dbReference>
<dbReference type="SUPFAM" id="SSF55785">
    <property type="entry name" value="PYP-like sensor domain (PAS domain)"/>
    <property type="match status" value="1"/>
</dbReference>
<dbReference type="InterPro" id="IPR036890">
    <property type="entry name" value="HATPase_C_sf"/>
</dbReference>
<dbReference type="GO" id="GO:0016020">
    <property type="term" value="C:membrane"/>
    <property type="evidence" value="ECO:0007669"/>
    <property type="project" value="InterPro"/>
</dbReference>
<evidence type="ECO:0000256" key="3">
    <source>
        <dbReference type="ARBA" id="ARBA00023012"/>
    </source>
</evidence>
<accession>A0A3D8K2C3</accession>
<feature type="domain" description="PAS" evidence="5">
    <location>
        <begin position="100"/>
        <end position="172"/>
    </location>
</feature>
<dbReference type="PANTHER" id="PTHR24421">
    <property type="entry name" value="NITRATE/NITRITE SENSOR PROTEIN NARX-RELATED"/>
    <property type="match status" value="1"/>
</dbReference>
<dbReference type="SMART" id="SM00086">
    <property type="entry name" value="PAC"/>
    <property type="match status" value="1"/>
</dbReference>
<dbReference type="InterPro" id="IPR003594">
    <property type="entry name" value="HATPase_dom"/>
</dbReference>
<dbReference type="Pfam" id="PF07730">
    <property type="entry name" value="HisKA_3"/>
    <property type="match status" value="1"/>
</dbReference>
<dbReference type="EMBL" id="QRGA01000006">
    <property type="protein sequence ID" value="RDU99005.1"/>
    <property type="molecule type" value="Genomic_DNA"/>
</dbReference>
<dbReference type="Gene3D" id="6.10.250.490">
    <property type="match status" value="1"/>
</dbReference>
<gene>
    <name evidence="7" type="ORF">DWV00_12275</name>
</gene>
<dbReference type="InterPro" id="IPR001610">
    <property type="entry name" value="PAC"/>
</dbReference>
<dbReference type="RefSeq" id="WP_115533820.1">
    <property type="nucleotide sequence ID" value="NZ_QRGA01000006.1"/>
</dbReference>
<feature type="domain" description="PAC" evidence="6">
    <location>
        <begin position="175"/>
        <end position="227"/>
    </location>
</feature>
<dbReference type="OrthoDB" id="9813412at2"/>
<keyword evidence="3" id="KW-0902">Two-component regulatory system</keyword>
<dbReference type="PROSITE" id="PS50112">
    <property type="entry name" value="PAS"/>
    <property type="match status" value="1"/>
</dbReference>
<keyword evidence="8" id="KW-1185">Reference proteome</keyword>
<evidence type="ECO:0000256" key="1">
    <source>
        <dbReference type="ARBA" id="ARBA00022679"/>
    </source>
</evidence>
<dbReference type="GO" id="GO:0046983">
    <property type="term" value="F:protein dimerization activity"/>
    <property type="evidence" value="ECO:0007669"/>
    <property type="project" value="InterPro"/>
</dbReference>
<feature type="domain" description="Histidine kinase" evidence="4">
    <location>
        <begin position="253"/>
        <end position="446"/>
    </location>
</feature>
<evidence type="ECO:0000259" key="5">
    <source>
        <dbReference type="PROSITE" id="PS50112"/>
    </source>
</evidence>
<dbReference type="AlphaFoldDB" id="A0A3D8K2C3"/>
<dbReference type="Gene3D" id="1.20.5.1930">
    <property type="match status" value="1"/>
</dbReference>
<evidence type="ECO:0000256" key="2">
    <source>
        <dbReference type="ARBA" id="ARBA00022777"/>
    </source>
</evidence>
<dbReference type="InterPro" id="IPR000014">
    <property type="entry name" value="PAS"/>
</dbReference>
<dbReference type="Pfam" id="PF08447">
    <property type="entry name" value="PAS_3"/>
    <property type="match status" value="1"/>
</dbReference>
<dbReference type="InterPro" id="IPR017944">
    <property type="entry name" value="KaiA/RbsU_helical_domain_sf"/>
</dbReference>
<dbReference type="NCBIfam" id="TIGR00229">
    <property type="entry name" value="sensory_box"/>
    <property type="match status" value="1"/>
</dbReference>
<organism evidence="7 8">
    <name type="scientific">Trinickia dinghuensis</name>
    <dbReference type="NCBI Taxonomy" id="2291023"/>
    <lineage>
        <taxon>Bacteria</taxon>
        <taxon>Pseudomonadati</taxon>
        <taxon>Pseudomonadota</taxon>
        <taxon>Betaproteobacteria</taxon>
        <taxon>Burkholderiales</taxon>
        <taxon>Burkholderiaceae</taxon>
        <taxon>Trinickia</taxon>
    </lineage>
</organism>
<dbReference type="InterPro" id="IPR005467">
    <property type="entry name" value="His_kinase_dom"/>
</dbReference>
<dbReference type="Proteomes" id="UP000256838">
    <property type="component" value="Unassembled WGS sequence"/>
</dbReference>
<dbReference type="PROSITE" id="PS50109">
    <property type="entry name" value="HIS_KIN"/>
    <property type="match status" value="1"/>
</dbReference>
<dbReference type="Gene3D" id="3.30.450.20">
    <property type="entry name" value="PAS domain"/>
    <property type="match status" value="1"/>
</dbReference>
<dbReference type="InterPro" id="IPR013655">
    <property type="entry name" value="PAS_fold_3"/>
</dbReference>
<dbReference type="Gene3D" id="1.10.1240.30">
    <property type="entry name" value="KaiA/RbsU domain"/>
    <property type="match status" value="1"/>
</dbReference>
<comment type="caution">
    <text evidence="7">The sequence shown here is derived from an EMBL/GenBank/DDBJ whole genome shotgun (WGS) entry which is preliminary data.</text>
</comment>
<keyword evidence="2" id="KW-0418">Kinase</keyword>
<dbReference type="SMART" id="SM00091">
    <property type="entry name" value="PAS"/>
    <property type="match status" value="1"/>
</dbReference>
<evidence type="ECO:0000313" key="7">
    <source>
        <dbReference type="EMBL" id="RDU99005.1"/>
    </source>
</evidence>
<dbReference type="Gene3D" id="3.30.565.10">
    <property type="entry name" value="Histidine kinase-like ATPase, C-terminal domain"/>
    <property type="match status" value="1"/>
</dbReference>
<sequence>MTMRLGALRADYLSGLRTYLEDESEAGLAHAYELGRRAMIDGLGLLDMAALQRAALDTLVLPATSNDRPRFMEASTAFFNEVLAPFELSIEGYRAALSASEERFQLAVSGAMAGLWDWNPQTDEIYFSPHFKRIMGYEDNELPNERHAHFDAIDTRDFERVTALLKSHLEHRQTYDVQYRVRTKSGDLRWVHSRGQAQWNEAGVPYRMVGWILDINDRKFDEEALRTSREEMRRLSAHILRVREEEKARIARELHDDLGQQLTALKMATSMLEHGGRADRPWPPQGALNGMYTMIDDLVESIRHIAADLHPVMLDDLGLIPAIDHLIDEFSGRYRIRVIRHIDPDAIAFNRECRIGMFRMVQEALTNVARHSGATEVVLDIVRADPHCIVRIVDNGRGAPTDKPKGRHSFGLLGMRERAALLGGEIRISTEPGAGFALTAILPLASIEAKDTS</sequence>
<dbReference type="CDD" id="cd16917">
    <property type="entry name" value="HATPase_UhpB-NarQ-NarX-like"/>
    <property type="match status" value="1"/>
</dbReference>
<dbReference type="InterPro" id="IPR050482">
    <property type="entry name" value="Sensor_HK_TwoCompSys"/>
</dbReference>
<dbReference type="InterPro" id="IPR014787">
    <property type="entry name" value="PSer_Pase_RsbU_N"/>
</dbReference>
<dbReference type="SUPFAM" id="SSF55874">
    <property type="entry name" value="ATPase domain of HSP90 chaperone/DNA topoisomerase II/histidine kinase"/>
    <property type="match status" value="1"/>
</dbReference>
<evidence type="ECO:0000259" key="6">
    <source>
        <dbReference type="PROSITE" id="PS50113"/>
    </source>
</evidence>